<evidence type="ECO:0000313" key="2">
    <source>
        <dbReference type="Proteomes" id="UP000829925"/>
    </source>
</evidence>
<dbReference type="EMBL" id="CP095053">
    <property type="protein sequence ID" value="UOR07187.1"/>
    <property type="molecule type" value="Genomic_DNA"/>
</dbReference>
<proteinExistence type="predicted"/>
<organism evidence="1 2">
    <name type="scientific">Hymenobacter aerilatus</name>
    <dbReference type="NCBI Taxonomy" id="2932251"/>
    <lineage>
        <taxon>Bacteria</taxon>
        <taxon>Pseudomonadati</taxon>
        <taxon>Bacteroidota</taxon>
        <taxon>Cytophagia</taxon>
        <taxon>Cytophagales</taxon>
        <taxon>Hymenobacteraceae</taxon>
        <taxon>Hymenobacter</taxon>
    </lineage>
</organism>
<dbReference type="Proteomes" id="UP000829925">
    <property type="component" value="Chromosome"/>
</dbReference>
<dbReference type="RefSeq" id="WP_245096750.1">
    <property type="nucleotide sequence ID" value="NZ_CP095053.1"/>
</dbReference>
<evidence type="ECO:0000313" key="1">
    <source>
        <dbReference type="EMBL" id="UOR07187.1"/>
    </source>
</evidence>
<name>A0A8T9SZZ1_9BACT</name>
<accession>A0A8T9SZZ1</accession>
<gene>
    <name evidence="1" type="ORF">MUN82_08830</name>
</gene>
<keyword evidence="2" id="KW-1185">Reference proteome</keyword>
<reference evidence="1 2" key="1">
    <citation type="submission" date="2022-04" db="EMBL/GenBank/DDBJ databases">
        <title>Hymenobacter sp. isolated from the air.</title>
        <authorList>
            <person name="Won M."/>
            <person name="Lee C.-M."/>
            <person name="Woen H.-Y."/>
            <person name="Kwon S.-W."/>
        </authorList>
    </citation>
    <scope>NUCLEOTIDE SEQUENCE [LARGE SCALE GENOMIC DNA]</scope>
    <source>
        <strain evidence="2">5413 J-13</strain>
    </source>
</reference>
<dbReference type="AlphaFoldDB" id="A0A8T9SZZ1"/>
<dbReference type="KEGG" id="haei:MUN82_08830"/>
<protein>
    <submittedName>
        <fullName evidence="1">Uncharacterized protein</fullName>
    </submittedName>
</protein>
<sequence>MNIAFESNVLRNANALKTNVVMPDSTPHPLSKERIEEIKKREQAATPKPWWSGHLHNGEHPCNCPYILDEGYMGGIAEVYVDNGKCVGEGGNDAPPLAEAQANQLFIAHARQDIPDLLAELDHRQEQTRQVLQGLLNTEAHPNDDFGMIKAWFDDAIRAAAQQLGLTLD</sequence>